<proteinExistence type="predicted"/>
<dbReference type="Proteomes" id="UP000231279">
    <property type="component" value="Unassembled WGS sequence"/>
</dbReference>
<evidence type="ECO:0000313" key="2">
    <source>
        <dbReference type="Proteomes" id="UP000231279"/>
    </source>
</evidence>
<organism evidence="1 2">
    <name type="scientific">Handroanthus impetiginosus</name>
    <dbReference type="NCBI Taxonomy" id="429701"/>
    <lineage>
        <taxon>Eukaryota</taxon>
        <taxon>Viridiplantae</taxon>
        <taxon>Streptophyta</taxon>
        <taxon>Embryophyta</taxon>
        <taxon>Tracheophyta</taxon>
        <taxon>Spermatophyta</taxon>
        <taxon>Magnoliopsida</taxon>
        <taxon>eudicotyledons</taxon>
        <taxon>Gunneridae</taxon>
        <taxon>Pentapetalae</taxon>
        <taxon>asterids</taxon>
        <taxon>lamiids</taxon>
        <taxon>Lamiales</taxon>
        <taxon>Bignoniaceae</taxon>
        <taxon>Crescentiina</taxon>
        <taxon>Tabebuia alliance</taxon>
        <taxon>Handroanthus</taxon>
    </lineage>
</organism>
<reference evidence="2" key="1">
    <citation type="journal article" date="2018" name="Gigascience">
        <title>Genome assembly of the Pink Ipe (Handroanthus impetiginosus, Bignoniaceae), a highly valued, ecologically keystone Neotropical timber forest tree.</title>
        <authorList>
            <person name="Silva-Junior O.B."/>
            <person name="Grattapaglia D."/>
            <person name="Novaes E."/>
            <person name="Collevatti R.G."/>
        </authorList>
    </citation>
    <scope>NUCLEOTIDE SEQUENCE [LARGE SCALE GENOMIC DNA]</scope>
    <source>
        <strain evidence="2">cv. UFG-1</strain>
    </source>
</reference>
<dbReference type="PANTHER" id="PTHR33384">
    <property type="entry name" value="EXPRESSED PROTEIN"/>
    <property type="match status" value="1"/>
</dbReference>
<name>A0A2G9GKR0_9LAMI</name>
<protein>
    <submittedName>
        <fullName evidence="1">Uncharacterized protein</fullName>
    </submittedName>
</protein>
<sequence length="153" mass="17057">MTCQKFEDMECCENPMAMGRVVCPKSRRVRPSNFTNSTVPFRFHLRNDVVVFDSKPVAELLDPIFHKEGFEGEHCAIVSSSPPFFLGSPPCRAPNPLVHDAHFRFENLSTTVPSPFDSGLWPSAHSKVKFGNKQAVVRVEGFGSQSSRVVSMV</sequence>
<dbReference type="STRING" id="429701.A0A2G9GKR0"/>
<keyword evidence="2" id="KW-1185">Reference proteome</keyword>
<gene>
    <name evidence="1" type="ORF">CDL12_21618</name>
</gene>
<accession>A0A2G9GKR0</accession>
<dbReference type="AlphaFoldDB" id="A0A2G9GKR0"/>
<dbReference type="EMBL" id="NKXS01004607">
    <property type="protein sequence ID" value="PIN05836.1"/>
    <property type="molecule type" value="Genomic_DNA"/>
</dbReference>
<dbReference type="OrthoDB" id="900224at2759"/>
<comment type="caution">
    <text evidence="1">The sequence shown here is derived from an EMBL/GenBank/DDBJ whole genome shotgun (WGS) entry which is preliminary data.</text>
</comment>
<dbReference type="PANTHER" id="PTHR33384:SF52">
    <property type="entry name" value="DUF3741 DOMAIN-CONTAINING PROTEIN"/>
    <property type="match status" value="1"/>
</dbReference>
<evidence type="ECO:0000313" key="1">
    <source>
        <dbReference type="EMBL" id="PIN05836.1"/>
    </source>
</evidence>